<organism evidence="2 3">
    <name type="scientific">Streptomyces thermoalcalitolerans</name>
    <dbReference type="NCBI Taxonomy" id="65605"/>
    <lineage>
        <taxon>Bacteria</taxon>
        <taxon>Bacillati</taxon>
        <taxon>Actinomycetota</taxon>
        <taxon>Actinomycetes</taxon>
        <taxon>Kitasatosporales</taxon>
        <taxon>Streptomycetaceae</taxon>
        <taxon>Streptomyces</taxon>
    </lineage>
</organism>
<protein>
    <submittedName>
        <fullName evidence="2">Uncharacterized protein</fullName>
    </submittedName>
</protein>
<name>A0ABP3Z426_9ACTN</name>
<evidence type="ECO:0000256" key="1">
    <source>
        <dbReference type="SAM" id="MobiDB-lite"/>
    </source>
</evidence>
<evidence type="ECO:0000313" key="3">
    <source>
        <dbReference type="Proteomes" id="UP001501005"/>
    </source>
</evidence>
<sequence length="140" mass="15033">MEDRILAASGRPVALPAGRTGGARRTVGESDPHIHVTAKTGRDDGAVRDVPASTFGLAGRPAEPRPHRMRSARALRDTSPGPDKVTCLACREHARREHLRLAEWVERPGVMPGAAISPAQAKQAAVRHRELAGEFAEPED</sequence>
<keyword evidence="3" id="KW-1185">Reference proteome</keyword>
<accession>A0ABP3Z426</accession>
<feature type="region of interest" description="Disordered" evidence="1">
    <location>
        <begin position="1"/>
        <end position="84"/>
    </location>
</feature>
<reference evidence="3" key="1">
    <citation type="journal article" date="2019" name="Int. J. Syst. Evol. Microbiol.">
        <title>The Global Catalogue of Microorganisms (GCM) 10K type strain sequencing project: providing services to taxonomists for standard genome sequencing and annotation.</title>
        <authorList>
            <consortium name="The Broad Institute Genomics Platform"/>
            <consortium name="The Broad Institute Genome Sequencing Center for Infectious Disease"/>
            <person name="Wu L."/>
            <person name="Ma J."/>
        </authorList>
    </citation>
    <scope>NUCLEOTIDE SEQUENCE [LARGE SCALE GENOMIC DNA]</scope>
    <source>
        <strain evidence="3">JCM 10673</strain>
    </source>
</reference>
<gene>
    <name evidence="2" type="ORF">GCM10009549_23760</name>
</gene>
<dbReference type="Proteomes" id="UP001501005">
    <property type="component" value="Unassembled WGS sequence"/>
</dbReference>
<comment type="caution">
    <text evidence="2">The sequence shown here is derived from an EMBL/GenBank/DDBJ whole genome shotgun (WGS) entry which is preliminary data.</text>
</comment>
<feature type="compositionally biased region" description="Basic and acidic residues" evidence="1">
    <location>
        <begin position="26"/>
        <end position="47"/>
    </location>
</feature>
<evidence type="ECO:0000313" key="2">
    <source>
        <dbReference type="EMBL" id="GAA0911999.1"/>
    </source>
</evidence>
<proteinExistence type="predicted"/>
<dbReference type="EMBL" id="BAAAHG010000015">
    <property type="protein sequence ID" value="GAA0911999.1"/>
    <property type="molecule type" value="Genomic_DNA"/>
</dbReference>